<sequence length="159" mass="15705">MCRKDHEPLKFAALPLVLALAVGAAGCGGDDSADPDSSSSSSGTPSSDASAGSAPSAGADADTEFCQALASMTSVQDGADVVKLHDALESAGLPDDAGADAQAGLKVYLKVLSGVDAKASRKELQSLQTPDLSKTEQSQVAALVQYSSTACGTGATSGQ</sequence>
<evidence type="ECO:0000256" key="1">
    <source>
        <dbReference type="SAM" id="MobiDB-lite"/>
    </source>
</evidence>
<evidence type="ECO:0000313" key="4">
    <source>
        <dbReference type="Proteomes" id="UP000656804"/>
    </source>
</evidence>
<dbReference type="RefSeq" id="WP_194504976.1">
    <property type="nucleotide sequence ID" value="NZ_JADIVZ010000014.1"/>
</dbReference>
<keyword evidence="4" id="KW-1185">Reference proteome</keyword>
<organism evidence="3 4">
    <name type="scientific">Nocardioides acrostichi</name>
    <dbReference type="NCBI Taxonomy" id="2784339"/>
    <lineage>
        <taxon>Bacteria</taxon>
        <taxon>Bacillati</taxon>
        <taxon>Actinomycetota</taxon>
        <taxon>Actinomycetes</taxon>
        <taxon>Propionibacteriales</taxon>
        <taxon>Nocardioidaceae</taxon>
        <taxon>Nocardioides</taxon>
    </lineage>
</organism>
<name>A0A930V5U1_9ACTN</name>
<reference evidence="3" key="1">
    <citation type="submission" date="2020-11" db="EMBL/GenBank/DDBJ databases">
        <title>Nocardioides sp. CBS4Y-1, whole genome shotgun sequence.</title>
        <authorList>
            <person name="Tuo L."/>
        </authorList>
    </citation>
    <scope>NUCLEOTIDE SEQUENCE</scope>
    <source>
        <strain evidence="3">CBS4Y-1</strain>
    </source>
</reference>
<keyword evidence="2" id="KW-0732">Signal</keyword>
<evidence type="ECO:0008006" key="5">
    <source>
        <dbReference type="Google" id="ProtNLM"/>
    </source>
</evidence>
<gene>
    <name evidence="3" type="ORF">ISG29_18710</name>
</gene>
<feature type="chain" id="PRO_5039312967" description="Lipoprotein" evidence="2">
    <location>
        <begin position="25"/>
        <end position="159"/>
    </location>
</feature>
<dbReference type="EMBL" id="JADIVZ010000014">
    <property type="protein sequence ID" value="MBF4163714.1"/>
    <property type="molecule type" value="Genomic_DNA"/>
</dbReference>
<evidence type="ECO:0000313" key="3">
    <source>
        <dbReference type="EMBL" id="MBF4163714.1"/>
    </source>
</evidence>
<evidence type="ECO:0000256" key="2">
    <source>
        <dbReference type="SAM" id="SignalP"/>
    </source>
</evidence>
<feature type="compositionally biased region" description="Low complexity" evidence="1">
    <location>
        <begin position="35"/>
        <end position="59"/>
    </location>
</feature>
<feature type="signal peptide" evidence="2">
    <location>
        <begin position="1"/>
        <end position="24"/>
    </location>
</feature>
<feature type="region of interest" description="Disordered" evidence="1">
    <location>
        <begin position="28"/>
        <end position="59"/>
    </location>
</feature>
<dbReference type="AlphaFoldDB" id="A0A930V5U1"/>
<comment type="caution">
    <text evidence="3">The sequence shown here is derived from an EMBL/GenBank/DDBJ whole genome shotgun (WGS) entry which is preliminary data.</text>
</comment>
<dbReference type="PROSITE" id="PS51257">
    <property type="entry name" value="PROKAR_LIPOPROTEIN"/>
    <property type="match status" value="1"/>
</dbReference>
<protein>
    <recommendedName>
        <fullName evidence="5">Lipoprotein</fullName>
    </recommendedName>
</protein>
<dbReference type="Proteomes" id="UP000656804">
    <property type="component" value="Unassembled WGS sequence"/>
</dbReference>
<accession>A0A930V5U1</accession>
<proteinExistence type="predicted"/>